<dbReference type="Gene3D" id="3.90.25.10">
    <property type="entry name" value="UDP-galactose 4-epimerase, domain 1"/>
    <property type="match status" value="1"/>
</dbReference>
<proteinExistence type="predicted"/>
<name>A0A379W5A6_SALET</name>
<dbReference type="EMBL" id="UGXS01000004">
    <property type="protein sequence ID" value="SUH13835.1"/>
    <property type="molecule type" value="Genomic_DNA"/>
</dbReference>
<reference evidence="1 2" key="1">
    <citation type="submission" date="2018-06" db="EMBL/GenBank/DDBJ databases">
        <authorList>
            <consortium name="Pathogen Informatics"/>
            <person name="Doyle S."/>
        </authorList>
    </citation>
    <scope>NUCLEOTIDE SEQUENCE [LARGE SCALE GENOMIC DNA]</scope>
    <source>
        <strain evidence="1 2">NCTC8258</strain>
    </source>
</reference>
<dbReference type="Gene3D" id="3.40.50.720">
    <property type="entry name" value="NAD(P)-binding Rossmann-like Domain"/>
    <property type="match status" value="1"/>
</dbReference>
<dbReference type="AlphaFoldDB" id="A0A379W5A6"/>
<protein>
    <submittedName>
        <fullName evidence="1">NAD dependent epimerase/dehydratase family protein</fullName>
    </submittedName>
</protein>
<organism evidence="1 2">
    <name type="scientific">Salmonella enterica I</name>
    <dbReference type="NCBI Taxonomy" id="59201"/>
    <lineage>
        <taxon>Bacteria</taxon>
        <taxon>Pseudomonadati</taxon>
        <taxon>Pseudomonadota</taxon>
        <taxon>Gammaproteobacteria</taxon>
        <taxon>Enterobacterales</taxon>
        <taxon>Enterobacteriaceae</taxon>
        <taxon>Salmonella</taxon>
    </lineage>
</organism>
<accession>A0A379W5A6</accession>
<dbReference type="Proteomes" id="UP000255509">
    <property type="component" value="Unassembled WGS sequence"/>
</dbReference>
<evidence type="ECO:0000313" key="1">
    <source>
        <dbReference type="EMBL" id="SUH13835.1"/>
    </source>
</evidence>
<gene>
    <name evidence="1" type="ORF">NCTC8258_01492</name>
</gene>
<evidence type="ECO:0000313" key="2">
    <source>
        <dbReference type="Proteomes" id="UP000255509"/>
    </source>
</evidence>
<sequence length="99" mass="10789">MIHNLSLAATLPAPGEASSINLPGISVTVGEMLETLCQAGGQAARDRVTHQRDEGVEKIVASWPGRIDNQRALALGFVADKRFDDIIERFRQDDMEGRS</sequence>